<comment type="caution">
    <text evidence="1">The sequence shown here is derived from an EMBL/GenBank/DDBJ whole genome shotgun (WGS) entry which is preliminary data.</text>
</comment>
<dbReference type="Proteomes" id="UP000075683">
    <property type="component" value="Unassembled WGS sequence"/>
</dbReference>
<reference evidence="1 2" key="1">
    <citation type="submission" date="2016-01" db="EMBL/GenBank/DDBJ databases">
        <title>Draft Genome Sequences of Seven Thermophilic Sporeformers Isolated from Foods.</title>
        <authorList>
            <person name="Berendsen E.M."/>
            <person name="Wells-Bennik M.H."/>
            <person name="Krawcyk A.O."/>
            <person name="De Jong A."/>
            <person name="Holsappel S."/>
            <person name="Eijlander R.T."/>
            <person name="Kuipers O.P."/>
        </authorList>
    </citation>
    <scope>NUCLEOTIDE SEQUENCE [LARGE SCALE GENOMIC DNA]</scope>
    <source>
        <strain evidence="1 2">B4135</strain>
    </source>
</reference>
<gene>
    <name evidence="1" type="ORF">B4135_0260</name>
</gene>
<evidence type="ECO:0000313" key="1">
    <source>
        <dbReference type="EMBL" id="KYD20842.1"/>
    </source>
</evidence>
<proteinExistence type="predicted"/>
<accession>A0A150M9B7</accession>
<evidence type="ECO:0000313" key="2">
    <source>
        <dbReference type="Proteomes" id="UP000075683"/>
    </source>
</evidence>
<name>A0A150M9B7_9BACI</name>
<protein>
    <submittedName>
        <fullName evidence="1">Uncharacterized protein</fullName>
    </submittedName>
</protein>
<organism evidence="1 2">
    <name type="scientific">Caldibacillus debilis</name>
    <dbReference type="NCBI Taxonomy" id="301148"/>
    <lineage>
        <taxon>Bacteria</taxon>
        <taxon>Bacillati</taxon>
        <taxon>Bacillota</taxon>
        <taxon>Bacilli</taxon>
        <taxon>Bacillales</taxon>
        <taxon>Bacillaceae</taxon>
        <taxon>Caldibacillus</taxon>
    </lineage>
</organism>
<sequence length="40" mass="4406">MPLSSSSPPVTLDKDGAILQNSTNIFIYVDGTRAKMFQFD</sequence>
<dbReference type="AlphaFoldDB" id="A0A150M9B7"/>
<dbReference type="EMBL" id="LQYT01000028">
    <property type="protein sequence ID" value="KYD20842.1"/>
    <property type="molecule type" value="Genomic_DNA"/>
</dbReference>